<protein>
    <submittedName>
        <fullName evidence="1">Uncharacterized protein</fullName>
    </submittedName>
</protein>
<proteinExistence type="predicted"/>
<evidence type="ECO:0000313" key="1">
    <source>
        <dbReference type="EMBL" id="DAE18030.1"/>
    </source>
</evidence>
<dbReference type="EMBL" id="BK015649">
    <property type="protein sequence ID" value="DAE18030.1"/>
    <property type="molecule type" value="Genomic_DNA"/>
</dbReference>
<accession>A0A8S5QFH4</accession>
<reference evidence="1" key="1">
    <citation type="journal article" date="2021" name="Proc. Natl. Acad. Sci. U.S.A.">
        <title>A Catalog of Tens of Thousands of Viruses from Human Metagenomes Reveals Hidden Associations with Chronic Diseases.</title>
        <authorList>
            <person name="Tisza M.J."/>
            <person name="Buck C.B."/>
        </authorList>
    </citation>
    <scope>NUCLEOTIDE SEQUENCE</scope>
    <source>
        <strain evidence="1">Ctr8v12</strain>
    </source>
</reference>
<organism evidence="1">
    <name type="scientific">Siphoviridae sp. ctr8v12</name>
    <dbReference type="NCBI Taxonomy" id="2825685"/>
    <lineage>
        <taxon>Viruses</taxon>
        <taxon>Duplodnaviria</taxon>
        <taxon>Heunggongvirae</taxon>
        <taxon>Uroviricota</taxon>
        <taxon>Caudoviricetes</taxon>
    </lineage>
</organism>
<sequence length="55" mass="5937">MRALAANNQNVSRGGINRQGRILRANAGALLPIYQRQGNRAAVNAMRSRFGLTNG</sequence>
<name>A0A8S5QFH4_9CAUD</name>